<evidence type="ECO:0000256" key="2">
    <source>
        <dbReference type="ARBA" id="ARBA00009010"/>
    </source>
</evidence>
<feature type="compositionally biased region" description="Basic and acidic residues" evidence="12">
    <location>
        <begin position="374"/>
        <end position="390"/>
    </location>
</feature>
<evidence type="ECO:0000256" key="9">
    <source>
        <dbReference type="ARBA" id="ARBA00023568"/>
    </source>
</evidence>
<feature type="transmembrane region" description="Helical" evidence="13">
    <location>
        <begin position="509"/>
        <end position="535"/>
    </location>
</feature>
<dbReference type="PANTHER" id="PTHR10408:SF9">
    <property type="entry name" value="STEROL O-ACYLTRANSFERASE 2-RELATED"/>
    <property type="match status" value="1"/>
</dbReference>
<feature type="transmembrane region" description="Helical" evidence="13">
    <location>
        <begin position="470"/>
        <end position="489"/>
    </location>
</feature>
<evidence type="ECO:0000256" key="13">
    <source>
        <dbReference type="SAM" id="Phobius"/>
    </source>
</evidence>
<evidence type="ECO:0000256" key="1">
    <source>
        <dbReference type="ARBA" id="ARBA00004477"/>
    </source>
</evidence>
<evidence type="ECO:0000256" key="11">
    <source>
        <dbReference type="PIRSR" id="PIRSR000439-1"/>
    </source>
</evidence>
<feature type="transmembrane region" description="Helical" evidence="13">
    <location>
        <begin position="142"/>
        <end position="164"/>
    </location>
</feature>
<dbReference type="EMBL" id="KZ819635">
    <property type="protein sequence ID" value="PWN91116.1"/>
    <property type="molecule type" value="Genomic_DNA"/>
</dbReference>
<evidence type="ECO:0000256" key="6">
    <source>
        <dbReference type="ARBA" id="ARBA00022989"/>
    </source>
</evidence>
<feature type="transmembrane region" description="Helical" evidence="13">
    <location>
        <begin position="614"/>
        <end position="632"/>
    </location>
</feature>
<keyword evidence="6 13" id="KW-1133">Transmembrane helix</keyword>
<keyword evidence="4 13" id="KW-0812">Transmembrane</keyword>
<keyword evidence="3 10" id="KW-0808">Transferase</keyword>
<evidence type="ECO:0000256" key="12">
    <source>
        <dbReference type="SAM" id="MobiDB-lite"/>
    </source>
</evidence>
<dbReference type="PIRSF" id="PIRSF000439">
    <property type="entry name" value="Oat_ACAT_DAG_ARE"/>
    <property type="match status" value="1"/>
</dbReference>
<dbReference type="STRING" id="215250.A0A316YQ19"/>
<keyword evidence="5 10" id="KW-0256">Endoplasmic reticulum</keyword>
<dbReference type="GO" id="GO:0008204">
    <property type="term" value="P:ergosterol metabolic process"/>
    <property type="evidence" value="ECO:0007669"/>
    <property type="project" value="TreeGrafter"/>
</dbReference>
<keyword evidence="8 10" id="KW-0012">Acyltransferase</keyword>
<feature type="transmembrane region" description="Helical" evidence="13">
    <location>
        <begin position="176"/>
        <end position="194"/>
    </location>
</feature>
<dbReference type="RefSeq" id="XP_025378314.1">
    <property type="nucleotide sequence ID" value="XM_025518745.1"/>
</dbReference>
<accession>A0A316YQ19</accession>
<organism evidence="14 15">
    <name type="scientific">Acaromyces ingoldii</name>
    <dbReference type="NCBI Taxonomy" id="215250"/>
    <lineage>
        <taxon>Eukaryota</taxon>
        <taxon>Fungi</taxon>
        <taxon>Dikarya</taxon>
        <taxon>Basidiomycota</taxon>
        <taxon>Ustilaginomycotina</taxon>
        <taxon>Exobasidiomycetes</taxon>
        <taxon>Exobasidiales</taxon>
        <taxon>Cryptobasidiaceae</taxon>
        <taxon>Acaromyces</taxon>
    </lineage>
</organism>
<dbReference type="InParanoid" id="A0A316YQ19"/>
<feature type="transmembrane region" description="Helical" evidence="13">
    <location>
        <begin position="644"/>
        <end position="663"/>
    </location>
</feature>
<feature type="region of interest" description="Disordered" evidence="12">
    <location>
        <begin position="286"/>
        <end position="327"/>
    </location>
</feature>
<dbReference type="AlphaFoldDB" id="A0A316YQ19"/>
<feature type="transmembrane region" description="Helical" evidence="13">
    <location>
        <begin position="102"/>
        <end position="122"/>
    </location>
</feature>
<keyword evidence="7 10" id="KW-0472">Membrane</keyword>
<evidence type="ECO:0000313" key="15">
    <source>
        <dbReference type="Proteomes" id="UP000245768"/>
    </source>
</evidence>
<dbReference type="GeneID" id="37040661"/>
<evidence type="ECO:0000256" key="7">
    <source>
        <dbReference type="ARBA" id="ARBA00023136"/>
    </source>
</evidence>
<keyword evidence="15" id="KW-1185">Reference proteome</keyword>
<dbReference type="GO" id="GO:0034737">
    <property type="term" value="F:ergosterol O-acyltransferase activity"/>
    <property type="evidence" value="ECO:0007669"/>
    <property type="project" value="TreeGrafter"/>
</dbReference>
<dbReference type="InterPro" id="IPR014371">
    <property type="entry name" value="Oat_ACAT_DAG_ARE"/>
</dbReference>
<evidence type="ECO:0000256" key="8">
    <source>
        <dbReference type="ARBA" id="ARBA00023315"/>
    </source>
</evidence>
<feature type="compositionally biased region" description="Gly residues" evidence="12">
    <location>
        <begin position="293"/>
        <end position="302"/>
    </location>
</feature>
<dbReference type="Pfam" id="PF03062">
    <property type="entry name" value="MBOAT"/>
    <property type="match status" value="1"/>
</dbReference>
<evidence type="ECO:0000256" key="4">
    <source>
        <dbReference type="ARBA" id="ARBA00022692"/>
    </source>
</evidence>
<feature type="active site" evidence="11">
    <location>
        <position position="601"/>
    </location>
</feature>
<evidence type="ECO:0000313" key="14">
    <source>
        <dbReference type="EMBL" id="PWN91116.1"/>
    </source>
</evidence>
<protein>
    <recommendedName>
        <fullName evidence="10">O-acyltransferase</fullName>
    </recommendedName>
</protein>
<dbReference type="Proteomes" id="UP000245768">
    <property type="component" value="Unassembled WGS sequence"/>
</dbReference>
<proteinExistence type="inferred from homology"/>
<evidence type="ECO:0000256" key="5">
    <source>
        <dbReference type="ARBA" id="ARBA00022824"/>
    </source>
</evidence>
<gene>
    <name evidence="14" type="ORF">FA10DRAFT_228314</name>
</gene>
<comment type="subcellular location">
    <subcellularLocation>
        <location evidence="1 10">Endoplasmic reticulum membrane</location>
        <topology evidence="1 10">Multi-pass membrane protein</topology>
    </subcellularLocation>
</comment>
<evidence type="ECO:0000256" key="3">
    <source>
        <dbReference type="ARBA" id="ARBA00022679"/>
    </source>
</evidence>
<dbReference type="OrthoDB" id="10039049at2759"/>
<feature type="region of interest" description="Disordered" evidence="12">
    <location>
        <begin position="367"/>
        <end position="390"/>
    </location>
</feature>
<name>A0A316YQ19_9BASI</name>
<dbReference type="FunCoup" id="A0A316YQ19">
    <property type="interactions" value="148"/>
</dbReference>
<comment type="similarity">
    <text evidence="2 10">Belongs to the membrane-bound acyltransferase family. Sterol o-acyltransferase subfamily.</text>
</comment>
<dbReference type="PANTHER" id="PTHR10408">
    <property type="entry name" value="STEROL O-ACYLTRANSFERASE"/>
    <property type="match status" value="1"/>
</dbReference>
<evidence type="ECO:0000256" key="10">
    <source>
        <dbReference type="PIRNR" id="PIRNR000439"/>
    </source>
</evidence>
<dbReference type="GO" id="GO:0005789">
    <property type="term" value="C:endoplasmic reticulum membrane"/>
    <property type="evidence" value="ECO:0007669"/>
    <property type="project" value="UniProtKB-SubCell"/>
</dbReference>
<comment type="function">
    <text evidence="9">Sterol O-acyltransferase that catalyzes the formation of stery esters.</text>
</comment>
<reference evidence="14" key="1">
    <citation type="journal article" date="2018" name="Mol. Biol. Evol.">
        <title>Broad Genomic Sampling Reveals a Smut Pathogenic Ancestry of the Fungal Clade Ustilaginomycotina.</title>
        <authorList>
            <person name="Kijpornyongpan T."/>
            <person name="Mondo S.J."/>
            <person name="Barry K."/>
            <person name="Sandor L."/>
            <person name="Lee J."/>
            <person name="Lipzen A."/>
            <person name="Pangilinan J."/>
            <person name="LaButti K."/>
            <person name="Hainaut M."/>
            <person name="Henrissat B."/>
            <person name="Grigoriev I.V."/>
            <person name="Spatafora J.W."/>
            <person name="Aime M.C."/>
        </authorList>
    </citation>
    <scope>NUCLEOTIDE SEQUENCE [LARGE SCALE GENOMIC DNA]</scope>
    <source>
        <strain evidence="14">MCA 4198</strain>
    </source>
</reference>
<dbReference type="InterPro" id="IPR004299">
    <property type="entry name" value="MBOAT_fam"/>
</dbReference>
<sequence length="664" mass="73797">MTANTTVTTEVVGEAANHDVIKKEQTIQFTHLGGVRGISHNIDGDGGVHLRPMSSARQKTSSRAMGGARSGKKIRSLVSFKPRQSHFDRHNVEAAKDPFRGFYTLFWIGLGIMVLNTFYASFSSTGQILSLTFATLFSRDAFVLALSDGALVLSTFVCVPFALVLKRGWARYWPTLVWLQHAWQAALLGCVIQWTHYRDWPWVQSGFFVLHTLSMMMKMHSYMAVNGSMADNYWRMKRLEGIVEERVVELDGGPRDAEQPVGKGGVSEEAWQRAIQQAKRAEDDLLANHGHGSSDGGDGGGDVETRVAKSPMDGLAEQRGTSVLRQRANESIVERRRSLKAPVPQSAAAAGATASAGATATTGAATAATGAASEGKKDEQLIRDPHPLANHPDKIISDLCREIEQIREDLTSSQTMPATEGSFDGALHETTIKTVTWPSNVTLVNFCDYLLVPTLVYELSYPRTKGIRPLYLLEKALSGFGTFLVIYVITEHWIMPRQPDPSTPLLRTFLELAFPMMINYLLIFYVIFEACLAFFAELTCFADRLFYEDWWNSTSMDVFSRKWNRPVHTFLLRHVYASSITVGASKTGAMFVTFLLSSLLHELVMAIVSGKIRGYLFAMQMAQIPLMALAQVPLVKRNETLGNFIFWTGLMIGFPMLNIAYITY</sequence>